<feature type="domain" description="ATP-dependent RNA helicase SUV3 DEXQ-box helicase" evidence="5">
    <location>
        <begin position="19"/>
        <end position="103"/>
    </location>
</feature>
<dbReference type="InterPro" id="IPR055206">
    <property type="entry name" value="DEXQc_SUV3"/>
</dbReference>
<dbReference type="GO" id="GO:0004386">
    <property type="term" value="F:helicase activity"/>
    <property type="evidence" value="ECO:0007669"/>
    <property type="project" value="UniProtKB-KW"/>
</dbReference>
<dbReference type="InterPro" id="IPR027417">
    <property type="entry name" value="P-loop_NTPase"/>
</dbReference>
<gene>
    <name evidence="6" type="ORF">ZOSMA_806G00060</name>
</gene>
<keyword evidence="7" id="KW-1185">Reference proteome</keyword>
<dbReference type="InterPro" id="IPR050699">
    <property type="entry name" value="RNA-DNA_Helicase"/>
</dbReference>
<dbReference type="SUPFAM" id="SSF52540">
    <property type="entry name" value="P-loop containing nucleoside triphosphate hydrolases"/>
    <property type="match status" value="1"/>
</dbReference>
<keyword evidence="3" id="KW-0347">Helicase</keyword>
<name>A0A0K9NPR1_ZOSMR</name>
<comment type="caution">
    <text evidence="6">The sequence shown here is derived from an EMBL/GenBank/DDBJ whole genome shotgun (WGS) entry which is preliminary data.</text>
</comment>
<organism evidence="6 7">
    <name type="scientific">Zostera marina</name>
    <name type="common">Eelgrass</name>
    <dbReference type="NCBI Taxonomy" id="29655"/>
    <lineage>
        <taxon>Eukaryota</taxon>
        <taxon>Viridiplantae</taxon>
        <taxon>Streptophyta</taxon>
        <taxon>Embryophyta</taxon>
        <taxon>Tracheophyta</taxon>
        <taxon>Spermatophyta</taxon>
        <taxon>Magnoliopsida</taxon>
        <taxon>Liliopsida</taxon>
        <taxon>Zosteraceae</taxon>
        <taxon>Zostera</taxon>
    </lineage>
</organism>
<dbReference type="STRING" id="29655.A0A0K9NPR1"/>
<dbReference type="OrthoDB" id="2429726at2759"/>
<sequence length="104" mass="11691">MTETNKDMVEYCVKLTKQPKTWYPTACSVKRSIIYHCGSTNSGKSHAALKRFMDLNHKAIYCSPLRLLAMEVCDRLSASAISCNLITCQEKIMKPLSTHISCTT</sequence>
<dbReference type="AlphaFoldDB" id="A0A0K9NPR1"/>
<evidence type="ECO:0000256" key="3">
    <source>
        <dbReference type="ARBA" id="ARBA00022806"/>
    </source>
</evidence>
<dbReference type="PANTHER" id="PTHR12131:SF28">
    <property type="entry name" value="DEXH-BOX ATP-DEPENDENT RNA HELICASE DEXH18, MITOCHONDRIAL"/>
    <property type="match status" value="1"/>
</dbReference>
<dbReference type="EMBL" id="LFYR01001993">
    <property type="protein sequence ID" value="KMZ57970.1"/>
    <property type="molecule type" value="Genomic_DNA"/>
</dbReference>
<evidence type="ECO:0000313" key="6">
    <source>
        <dbReference type="EMBL" id="KMZ57970.1"/>
    </source>
</evidence>
<evidence type="ECO:0000259" key="5">
    <source>
        <dbReference type="Pfam" id="PF22527"/>
    </source>
</evidence>
<dbReference type="Pfam" id="PF22527">
    <property type="entry name" value="DEXQc_Suv3"/>
    <property type="match status" value="1"/>
</dbReference>
<evidence type="ECO:0000256" key="1">
    <source>
        <dbReference type="ARBA" id="ARBA00022741"/>
    </source>
</evidence>
<evidence type="ECO:0000313" key="7">
    <source>
        <dbReference type="Proteomes" id="UP000036987"/>
    </source>
</evidence>
<evidence type="ECO:0000256" key="4">
    <source>
        <dbReference type="ARBA" id="ARBA00022840"/>
    </source>
</evidence>
<dbReference type="GO" id="GO:0016787">
    <property type="term" value="F:hydrolase activity"/>
    <property type="evidence" value="ECO:0007669"/>
    <property type="project" value="UniProtKB-KW"/>
</dbReference>
<reference evidence="7" key="1">
    <citation type="journal article" date="2016" name="Nature">
        <title>The genome of the seagrass Zostera marina reveals angiosperm adaptation to the sea.</title>
        <authorList>
            <person name="Olsen J.L."/>
            <person name="Rouze P."/>
            <person name="Verhelst B."/>
            <person name="Lin Y.-C."/>
            <person name="Bayer T."/>
            <person name="Collen J."/>
            <person name="Dattolo E."/>
            <person name="De Paoli E."/>
            <person name="Dittami S."/>
            <person name="Maumus F."/>
            <person name="Michel G."/>
            <person name="Kersting A."/>
            <person name="Lauritano C."/>
            <person name="Lohaus R."/>
            <person name="Toepel M."/>
            <person name="Tonon T."/>
            <person name="Vanneste K."/>
            <person name="Amirebrahimi M."/>
            <person name="Brakel J."/>
            <person name="Bostroem C."/>
            <person name="Chovatia M."/>
            <person name="Grimwood J."/>
            <person name="Jenkins J.W."/>
            <person name="Jueterbock A."/>
            <person name="Mraz A."/>
            <person name="Stam W.T."/>
            <person name="Tice H."/>
            <person name="Bornberg-Bauer E."/>
            <person name="Green P.J."/>
            <person name="Pearson G.A."/>
            <person name="Procaccini G."/>
            <person name="Duarte C.M."/>
            <person name="Schmutz J."/>
            <person name="Reusch T.B.H."/>
            <person name="Van de Peer Y."/>
        </authorList>
    </citation>
    <scope>NUCLEOTIDE SEQUENCE [LARGE SCALE GENOMIC DNA]</scope>
    <source>
        <strain evidence="7">cv. Finnish</strain>
    </source>
</reference>
<dbReference type="GO" id="GO:0005524">
    <property type="term" value="F:ATP binding"/>
    <property type="evidence" value="ECO:0007669"/>
    <property type="project" value="UniProtKB-KW"/>
</dbReference>
<proteinExistence type="predicted"/>
<dbReference type="PANTHER" id="PTHR12131">
    <property type="entry name" value="ATP-DEPENDENT RNA AND DNA HELICASE"/>
    <property type="match status" value="1"/>
</dbReference>
<keyword evidence="2" id="KW-0378">Hydrolase</keyword>
<evidence type="ECO:0000256" key="2">
    <source>
        <dbReference type="ARBA" id="ARBA00022801"/>
    </source>
</evidence>
<keyword evidence="4" id="KW-0067">ATP-binding</keyword>
<dbReference type="Proteomes" id="UP000036987">
    <property type="component" value="Unassembled WGS sequence"/>
</dbReference>
<dbReference type="Gene3D" id="3.40.50.300">
    <property type="entry name" value="P-loop containing nucleotide triphosphate hydrolases"/>
    <property type="match status" value="1"/>
</dbReference>
<accession>A0A0K9NPR1</accession>
<protein>
    <recommendedName>
        <fullName evidence="5">ATP-dependent RNA helicase SUV3 DEXQ-box helicase domain-containing protein</fullName>
    </recommendedName>
</protein>
<keyword evidence="1" id="KW-0547">Nucleotide-binding</keyword>